<dbReference type="GO" id="GO:0005852">
    <property type="term" value="C:eukaryotic translation initiation factor 3 complex"/>
    <property type="evidence" value="ECO:0007669"/>
    <property type="project" value="InterPro"/>
</dbReference>
<protein>
    <recommendedName>
        <fullName evidence="5">CSN8/PSMD8/EIF3K domain-containing protein</fullName>
    </recommendedName>
</protein>
<proteinExistence type="inferred from homology"/>
<dbReference type="InterPro" id="IPR009374">
    <property type="entry name" value="eIF3k"/>
</dbReference>
<dbReference type="PANTHER" id="PTHR13022:SF0">
    <property type="entry name" value="EUKARYOTIC TRANSLATION INITIATION FACTOR 3 SUBUNIT K"/>
    <property type="match status" value="1"/>
</dbReference>
<dbReference type="GO" id="GO:0043022">
    <property type="term" value="F:ribosome binding"/>
    <property type="evidence" value="ECO:0007669"/>
    <property type="project" value="InterPro"/>
</dbReference>
<feature type="region of interest" description="Disordered" evidence="4">
    <location>
        <begin position="1"/>
        <end position="28"/>
    </location>
</feature>
<dbReference type="EMBL" id="QGKY02000246">
    <property type="protein sequence ID" value="KAF2584433.1"/>
    <property type="molecule type" value="Genomic_DNA"/>
</dbReference>
<dbReference type="InterPro" id="IPR036388">
    <property type="entry name" value="WH-like_DNA-bd_sf"/>
</dbReference>
<keyword evidence="1" id="KW-0963">Cytoplasm</keyword>
<dbReference type="SUPFAM" id="SSF48371">
    <property type="entry name" value="ARM repeat"/>
    <property type="match status" value="2"/>
</dbReference>
<dbReference type="InterPro" id="IPR016020">
    <property type="entry name" value="Transl_init_fac_sub12_N_euk"/>
</dbReference>
<dbReference type="InterPro" id="IPR016024">
    <property type="entry name" value="ARM-type_fold"/>
</dbReference>
<dbReference type="InterPro" id="IPR033464">
    <property type="entry name" value="CSN8_PSD8_EIF3K"/>
</dbReference>
<dbReference type="HAMAP" id="MF_03010">
    <property type="entry name" value="eIF3k"/>
    <property type="match status" value="1"/>
</dbReference>
<reference evidence="6" key="1">
    <citation type="submission" date="2019-12" db="EMBL/GenBank/DDBJ databases">
        <title>Genome sequencing and annotation of Brassica cretica.</title>
        <authorList>
            <person name="Studholme D.J."/>
            <person name="Sarris P.F."/>
        </authorList>
    </citation>
    <scope>NUCLEOTIDE SEQUENCE</scope>
    <source>
        <strain evidence="6">PFS-102/07</strain>
        <tissue evidence="6">Leaf</tissue>
    </source>
</reference>
<sequence length="331" mass="37725">SRLSSLHSNESIERKKKREMESPKEQSSYTVEQLVAVNPFNPEILPDLENYVNEQVTSQTYSLDANLCLLRLYQFEPERMNTHIVARILVKALMAMPAPDFSLCLFLIPERVQMEEQFKTLIVLSHYLETGRFQQFWDEAAKNPHILEAVPGFEQAIQAYASHLLSLSYQKVPRSVLAEALMAMPAPDFSLCLFLIPERVQMEEQFKTLIVLSHYLETGRFQQFWDEAAKNPHILEAVPGFEQAIQAYASHLLSLSYQKVPRSVLAEAVNMDGASLDKFIEHQVANSGWIVAKEDGSIVLPQNEFNHPELKKNTGENVSLEHIARIFPILG</sequence>
<accession>A0A8S9JSX8</accession>
<dbReference type="InterPro" id="IPR036390">
    <property type="entry name" value="WH_DNA-bd_sf"/>
</dbReference>
<dbReference type="Gene3D" id="1.25.40.250">
    <property type="entry name" value="ARM repeat, domain 1"/>
    <property type="match status" value="2"/>
</dbReference>
<dbReference type="Pfam" id="PF10075">
    <property type="entry name" value="CSN8_PSD8_EIF3K"/>
    <property type="match status" value="1"/>
</dbReference>
<feature type="non-terminal residue" evidence="6">
    <location>
        <position position="1"/>
    </location>
</feature>
<gene>
    <name evidence="6" type="ORF">F2Q70_00034022</name>
</gene>
<keyword evidence="3" id="KW-0648">Protein biosynthesis</keyword>
<feature type="compositionally biased region" description="Basic and acidic residues" evidence="4">
    <location>
        <begin position="10"/>
        <end position="24"/>
    </location>
</feature>
<dbReference type="AlphaFoldDB" id="A0A8S9JSX8"/>
<evidence type="ECO:0000256" key="2">
    <source>
        <dbReference type="ARBA" id="ARBA00022540"/>
    </source>
</evidence>
<evidence type="ECO:0000256" key="1">
    <source>
        <dbReference type="ARBA" id="ARBA00022490"/>
    </source>
</evidence>
<dbReference type="SUPFAM" id="SSF46785">
    <property type="entry name" value="Winged helix' DNA-binding domain"/>
    <property type="match status" value="1"/>
</dbReference>
<keyword evidence="2" id="KW-0396">Initiation factor</keyword>
<feature type="domain" description="CSN8/PSMD8/EIF3K" evidence="5">
    <location>
        <begin position="176"/>
        <end position="300"/>
    </location>
</feature>
<dbReference type="FunFam" id="1.25.40.250:FF:000002">
    <property type="entry name" value="Eukaryotic translation initiation factor 3 subunit K"/>
    <property type="match status" value="1"/>
</dbReference>
<dbReference type="PANTHER" id="PTHR13022">
    <property type="entry name" value="EUKARYOTIC TRANSLATION INITIATION FACTOR 3 SUBUNIT 11"/>
    <property type="match status" value="1"/>
</dbReference>
<evidence type="ECO:0000256" key="4">
    <source>
        <dbReference type="SAM" id="MobiDB-lite"/>
    </source>
</evidence>
<evidence type="ECO:0000313" key="6">
    <source>
        <dbReference type="EMBL" id="KAF2584433.1"/>
    </source>
</evidence>
<dbReference type="GO" id="GO:0006446">
    <property type="term" value="P:regulation of translational initiation"/>
    <property type="evidence" value="ECO:0007669"/>
    <property type="project" value="InterPro"/>
</dbReference>
<evidence type="ECO:0000259" key="5">
    <source>
        <dbReference type="Pfam" id="PF10075"/>
    </source>
</evidence>
<comment type="caution">
    <text evidence="6">The sequence shown here is derived from an EMBL/GenBank/DDBJ whole genome shotgun (WGS) entry which is preliminary data.</text>
</comment>
<dbReference type="FunFam" id="1.10.10.10:FF:000378">
    <property type="entry name" value="Eukaryotic translation initiation factor 3 subunit K"/>
    <property type="match status" value="1"/>
</dbReference>
<evidence type="ECO:0000256" key="3">
    <source>
        <dbReference type="ARBA" id="ARBA00022917"/>
    </source>
</evidence>
<dbReference type="Gene3D" id="1.10.10.10">
    <property type="entry name" value="Winged helix-like DNA-binding domain superfamily/Winged helix DNA-binding domain"/>
    <property type="match status" value="1"/>
</dbReference>
<organism evidence="6">
    <name type="scientific">Brassica cretica</name>
    <name type="common">Mustard</name>
    <dbReference type="NCBI Taxonomy" id="69181"/>
    <lineage>
        <taxon>Eukaryota</taxon>
        <taxon>Viridiplantae</taxon>
        <taxon>Streptophyta</taxon>
        <taxon>Embryophyta</taxon>
        <taxon>Tracheophyta</taxon>
        <taxon>Spermatophyta</taxon>
        <taxon>Magnoliopsida</taxon>
        <taxon>eudicotyledons</taxon>
        <taxon>Gunneridae</taxon>
        <taxon>Pentapetalae</taxon>
        <taxon>rosids</taxon>
        <taxon>malvids</taxon>
        <taxon>Brassicales</taxon>
        <taxon>Brassicaceae</taxon>
        <taxon>Brassiceae</taxon>
        <taxon>Brassica</taxon>
    </lineage>
</organism>
<dbReference type="GO" id="GO:0003743">
    <property type="term" value="F:translation initiation factor activity"/>
    <property type="evidence" value="ECO:0007669"/>
    <property type="project" value="UniProtKB-KW"/>
</dbReference>
<name>A0A8S9JSX8_BRACR</name>